<dbReference type="AlphaFoldDB" id="A0AAJ1BIS8"/>
<comment type="caution">
    <text evidence="1">The sequence shown here is derived from an EMBL/GenBank/DDBJ whole genome shotgun (WGS) entry which is preliminary data.</text>
</comment>
<organism evidence="1 2">
    <name type="scientific">Shewanella zhuhaiensis</name>
    <dbReference type="NCBI Taxonomy" id="2919576"/>
    <lineage>
        <taxon>Bacteria</taxon>
        <taxon>Pseudomonadati</taxon>
        <taxon>Pseudomonadota</taxon>
        <taxon>Gammaproteobacteria</taxon>
        <taxon>Alteromonadales</taxon>
        <taxon>Shewanellaceae</taxon>
        <taxon>Shewanella</taxon>
    </lineage>
</organism>
<evidence type="ECO:0000313" key="2">
    <source>
        <dbReference type="Proteomes" id="UP001297581"/>
    </source>
</evidence>
<reference evidence="1 2" key="1">
    <citation type="submission" date="2022-02" db="EMBL/GenBank/DDBJ databases">
        <title>The genome sequence of Shewanella sp. 3B26.</title>
        <authorList>
            <person name="Du J."/>
        </authorList>
    </citation>
    <scope>NUCLEOTIDE SEQUENCE [LARGE SCALE GENOMIC DNA]</scope>
    <source>
        <strain evidence="1 2">3B26</strain>
    </source>
</reference>
<dbReference type="InterPro" id="IPR056912">
    <property type="entry name" value="Phage_JBD30_tail_term-like"/>
</dbReference>
<gene>
    <name evidence="1" type="ORF">MJ923_14775</name>
</gene>
<keyword evidence="2" id="KW-1185">Reference proteome</keyword>
<proteinExistence type="predicted"/>
<accession>A0AAJ1BIS8</accession>
<protein>
    <submittedName>
        <fullName evidence="1">Uncharacterized protein</fullName>
    </submittedName>
</protein>
<dbReference type="Pfam" id="PF23840">
    <property type="entry name" value="Phage_tail_terminator"/>
    <property type="match status" value="1"/>
</dbReference>
<dbReference type="EMBL" id="JAKUDL010000005">
    <property type="protein sequence ID" value="MCH4295570.1"/>
    <property type="molecule type" value="Genomic_DNA"/>
</dbReference>
<name>A0AAJ1BIS8_9GAMM</name>
<evidence type="ECO:0000313" key="1">
    <source>
        <dbReference type="EMBL" id="MCH4295570.1"/>
    </source>
</evidence>
<sequence length="143" mass="15518">MYVLIDDYLIAGDALKSLLADVPGVRKVYAQNELGDVDERAQVTPALHVLYQGDTLPDSAQGGTNVQVKQTWLVVVACRLSLHETPGKLIAGVLKAVAGKTATLENQTLGPFLRVPAAVKPRYTQSHAYFPLAFSVQLKFNNK</sequence>
<dbReference type="Proteomes" id="UP001297581">
    <property type="component" value="Unassembled WGS sequence"/>
</dbReference>
<dbReference type="RefSeq" id="WP_240591753.1">
    <property type="nucleotide sequence ID" value="NZ_JAKUDL010000005.1"/>
</dbReference>